<reference evidence="8 9" key="1">
    <citation type="submission" date="2018-06" db="EMBL/GenBank/DDBJ databases">
        <title>Complete Genomes of Monosporascus.</title>
        <authorList>
            <person name="Robinson A.J."/>
            <person name="Natvig D.O."/>
        </authorList>
    </citation>
    <scope>NUCLEOTIDE SEQUENCE [LARGE SCALE GENOMIC DNA]</scope>
    <source>
        <strain evidence="8 9">CBS 609.92</strain>
    </source>
</reference>
<evidence type="ECO:0000256" key="2">
    <source>
        <dbReference type="ARBA" id="ARBA00022692"/>
    </source>
</evidence>
<gene>
    <name evidence="8" type="ORF">DL762_009784</name>
</gene>
<dbReference type="PANTHER" id="PTHR33048">
    <property type="entry name" value="PTH11-LIKE INTEGRAL MEMBRANE PROTEIN (AFU_ORTHOLOGUE AFUA_5G11245)"/>
    <property type="match status" value="1"/>
</dbReference>
<feature type="transmembrane region" description="Helical" evidence="6">
    <location>
        <begin position="53"/>
        <end position="76"/>
    </location>
</feature>
<evidence type="ECO:0000313" key="9">
    <source>
        <dbReference type="Proteomes" id="UP000294003"/>
    </source>
</evidence>
<sequence length="86" mass="9943">MWNKLELEYGTSCIQVYRFYSSVAISDLGLDVLIYFLPIPHLWQLHLPIREKLAVIGIFLLGSIWVRRTFLLVVAASNSHLGYLLH</sequence>
<dbReference type="InterPro" id="IPR052337">
    <property type="entry name" value="SAT4-like"/>
</dbReference>
<comment type="similarity">
    <text evidence="5">Belongs to the SAT4 family.</text>
</comment>
<comment type="subcellular location">
    <subcellularLocation>
        <location evidence="1">Membrane</location>
        <topology evidence="1">Multi-pass membrane protein</topology>
    </subcellularLocation>
</comment>
<evidence type="ECO:0000256" key="1">
    <source>
        <dbReference type="ARBA" id="ARBA00004141"/>
    </source>
</evidence>
<dbReference type="EMBL" id="QJNS01000584">
    <property type="protein sequence ID" value="RYO76489.1"/>
    <property type="molecule type" value="Genomic_DNA"/>
</dbReference>
<organism evidence="8 9">
    <name type="scientific">Monosporascus cannonballus</name>
    <dbReference type="NCBI Taxonomy" id="155416"/>
    <lineage>
        <taxon>Eukaryota</taxon>
        <taxon>Fungi</taxon>
        <taxon>Dikarya</taxon>
        <taxon>Ascomycota</taxon>
        <taxon>Pezizomycotina</taxon>
        <taxon>Sordariomycetes</taxon>
        <taxon>Xylariomycetidae</taxon>
        <taxon>Xylariales</taxon>
        <taxon>Xylariales incertae sedis</taxon>
        <taxon>Monosporascus</taxon>
    </lineage>
</organism>
<comment type="caution">
    <text evidence="8">The sequence shown here is derived from an EMBL/GenBank/DDBJ whole genome shotgun (WGS) entry which is preliminary data.</text>
</comment>
<feature type="transmembrane region" description="Helical" evidence="6">
    <location>
        <begin position="20"/>
        <end position="41"/>
    </location>
</feature>
<evidence type="ECO:0000313" key="8">
    <source>
        <dbReference type="EMBL" id="RYO76489.1"/>
    </source>
</evidence>
<evidence type="ECO:0000259" key="7">
    <source>
        <dbReference type="Pfam" id="PF20684"/>
    </source>
</evidence>
<evidence type="ECO:0000256" key="3">
    <source>
        <dbReference type="ARBA" id="ARBA00022989"/>
    </source>
</evidence>
<evidence type="ECO:0000256" key="5">
    <source>
        <dbReference type="ARBA" id="ARBA00038359"/>
    </source>
</evidence>
<dbReference type="Pfam" id="PF20684">
    <property type="entry name" value="Fung_rhodopsin"/>
    <property type="match status" value="1"/>
</dbReference>
<evidence type="ECO:0000256" key="6">
    <source>
        <dbReference type="SAM" id="Phobius"/>
    </source>
</evidence>
<dbReference type="Proteomes" id="UP000294003">
    <property type="component" value="Unassembled WGS sequence"/>
</dbReference>
<name>A0ABY0GSE7_9PEZI</name>
<protein>
    <recommendedName>
        <fullName evidence="7">Rhodopsin domain-containing protein</fullName>
    </recommendedName>
</protein>
<proteinExistence type="inferred from homology"/>
<dbReference type="InterPro" id="IPR049326">
    <property type="entry name" value="Rhodopsin_dom_fungi"/>
</dbReference>
<keyword evidence="4 6" id="KW-0472">Membrane</keyword>
<accession>A0ABY0GSE7</accession>
<keyword evidence="3 6" id="KW-1133">Transmembrane helix</keyword>
<dbReference type="PANTHER" id="PTHR33048:SF157">
    <property type="entry name" value="INTEGRAL MEMBRANE PROTEIN"/>
    <property type="match status" value="1"/>
</dbReference>
<feature type="domain" description="Rhodopsin" evidence="7">
    <location>
        <begin position="7"/>
        <end position="66"/>
    </location>
</feature>
<evidence type="ECO:0000256" key="4">
    <source>
        <dbReference type="ARBA" id="ARBA00023136"/>
    </source>
</evidence>
<keyword evidence="2 6" id="KW-0812">Transmembrane</keyword>
<keyword evidence="9" id="KW-1185">Reference proteome</keyword>